<reference evidence="2 3" key="1">
    <citation type="journal article" date="2018" name="New Phytol.">
        <title>Phylogenomics of Endogonaceae and evolution of mycorrhizas within Mucoromycota.</title>
        <authorList>
            <person name="Chang Y."/>
            <person name="Desiro A."/>
            <person name="Na H."/>
            <person name="Sandor L."/>
            <person name="Lipzen A."/>
            <person name="Clum A."/>
            <person name="Barry K."/>
            <person name="Grigoriev I.V."/>
            <person name="Martin F.M."/>
            <person name="Stajich J.E."/>
            <person name="Smith M.E."/>
            <person name="Bonito G."/>
            <person name="Spatafora J.W."/>
        </authorList>
    </citation>
    <scope>NUCLEOTIDE SEQUENCE [LARGE SCALE GENOMIC DNA]</scope>
    <source>
        <strain evidence="2 3">AD002</strain>
    </source>
</reference>
<name>A0A433Q9K3_9FUNG</name>
<dbReference type="EMBL" id="RBNJ01010337">
    <property type="protein sequence ID" value="RUS26488.1"/>
    <property type="molecule type" value="Genomic_DNA"/>
</dbReference>
<organism evidence="2 3">
    <name type="scientific">Jimgerdemannia flammicorona</name>
    <dbReference type="NCBI Taxonomy" id="994334"/>
    <lineage>
        <taxon>Eukaryota</taxon>
        <taxon>Fungi</taxon>
        <taxon>Fungi incertae sedis</taxon>
        <taxon>Mucoromycota</taxon>
        <taxon>Mucoromycotina</taxon>
        <taxon>Endogonomycetes</taxon>
        <taxon>Endogonales</taxon>
        <taxon>Endogonaceae</taxon>
        <taxon>Jimgerdemannia</taxon>
    </lineage>
</organism>
<evidence type="ECO:0000256" key="1">
    <source>
        <dbReference type="SAM" id="MobiDB-lite"/>
    </source>
</evidence>
<dbReference type="PANTHER" id="PTHR14187">
    <property type="entry name" value="ALPHA KINASE/ELONGATION FACTOR 2 KINASE"/>
    <property type="match status" value="1"/>
</dbReference>
<comment type="caution">
    <text evidence="2">The sequence shown here is derived from an EMBL/GenBank/DDBJ whole genome shotgun (WGS) entry which is preliminary data.</text>
</comment>
<keyword evidence="3" id="KW-1185">Reference proteome</keyword>
<dbReference type="Gene3D" id="3.30.420.40">
    <property type="match status" value="1"/>
</dbReference>
<dbReference type="AlphaFoldDB" id="A0A433Q9K3"/>
<dbReference type="InterPro" id="IPR043129">
    <property type="entry name" value="ATPase_NBD"/>
</dbReference>
<dbReference type="PANTHER" id="PTHR14187:SF5">
    <property type="entry name" value="HEAT SHOCK 70 KDA PROTEIN 12A"/>
    <property type="match status" value="1"/>
</dbReference>
<protein>
    <recommendedName>
        <fullName evidence="4">Actin-like ATPase domain-containing protein</fullName>
    </recommendedName>
</protein>
<accession>A0A433Q9K3</accession>
<gene>
    <name evidence="2" type="ORF">BC938DRAFT_470701</name>
</gene>
<evidence type="ECO:0000313" key="3">
    <source>
        <dbReference type="Proteomes" id="UP000274822"/>
    </source>
</evidence>
<feature type="compositionally biased region" description="Polar residues" evidence="1">
    <location>
        <begin position="1"/>
        <end position="10"/>
    </location>
</feature>
<feature type="region of interest" description="Disordered" evidence="1">
    <location>
        <begin position="1"/>
        <end position="43"/>
    </location>
</feature>
<evidence type="ECO:0008006" key="4">
    <source>
        <dbReference type="Google" id="ProtNLM"/>
    </source>
</evidence>
<dbReference type="SUPFAM" id="SSF53067">
    <property type="entry name" value="Actin-like ATPase domain"/>
    <property type="match status" value="2"/>
</dbReference>
<proteinExistence type="predicted"/>
<dbReference type="Proteomes" id="UP000274822">
    <property type="component" value="Unassembled WGS sequence"/>
</dbReference>
<sequence length="655" mass="73342">MGACCSQESATGEVRPRVQPPGDSYASFRRDPYSPRVPTQTMPMQTMPMQTMPMQTMPGPHLEELPYVVDDNRYKVVIAIDFGTTFSGCSWGLTGTTDMVKDIEKWPNQVGNYPKIPTAVVYDPQGNLHAWGQTAENLDKFGRMPTGYMYYSKFKLYLDEKVMRSSLPPLPPGKTAVHVIADYLREMHKYVLTKTPNSISREQTRYCLTIPASWSPDAKRAMRDAAILGELIGPQDPTERLLLIAEPEAAMIYVKEKQPGIDGCRNVMICDAGGGTVDMCTFAIGKTPHGQQTLHEISLGHGKSCGSIFIDMAMENYLRNAKLGPQVCARLHARSVPAMMNSFIDTVKRNFKPETDEYRIPSPVHNDRALLDMLPPTTLIDGIDLILTFEELRQHVFDPVIRDILHLIRDQIRQLPAPVNQHQSSYVCDKLVLVGGFGESEYLLSRVQEEFMKNNLVRDVETVIHAGLAVVKGILLCSIEIVFVRASAISSQRLLFTFKGAAYFGLRPASVTQRVSRLSYGICVLRNFEPGVDPESKKIPGGDGIPRCNDSFFKYVTKGEAIQLSRNVTHYFKTYHKDKLLDDVPRYIDSPGVFFVGTVSIATMPPIMRVVDANNPLPVQIHMYFGLTEIIAKVEIENVQYTANFSFKNSMLLGH</sequence>
<evidence type="ECO:0000313" key="2">
    <source>
        <dbReference type="EMBL" id="RUS26488.1"/>
    </source>
</evidence>